<keyword evidence="2" id="KW-0175">Coiled coil</keyword>
<protein>
    <submittedName>
        <fullName evidence="3">Biotin/lipoyl-binding protein</fullName>
    </submittedName>
</protein>
<evidence type="ECO:0000313" key="4">
    <source>
        <dbReference type="Proteomes" id="UP001596052"/>
    </source>
</evidence>
<dbReference type="Proteomes" id="UP001596052">
    <property type="component" value="Unassembled WGS sequence"/>
</dbReference>
<gene>
    <name evidence="3" type="ORF">ACFQDI_01235</name>
</gene>
<proteinExistence type="predicted"/>
<reference evidence="4" key="1">
    <citation type="journal article" date="2019" name="Int. J. Syst. Evol. Microbiol.">
        <title>The Global Catalogue of Microorganisms (GCM) 10K type strain sequencing project: providing services to taxonomists for standard genome sequencing and annotation.</title>
        <authorList>
            <consortium name="The Broad Institute Genomics Platform"/>
            <consortium name="The Broad Institute Genome Sequencing Center for Infectious Disease"/>
            <person name="Wu L."/>
            <person name="Ma J."/>
        </authorList>
    </citation>
    <scope>NUCLEOTIDE SEQUENCE [LARGE SCALE GENOMIC DNA]</scope>
    <source>
        <strain evidence="4">CGMCC 4.1469</strain>
    </source>
</reference>
<name>A0ABW0KK71_9BACT</name>
<organism evidence="3 4">
    <name type="scientific">Prosthecobacter fluviatilis</name>
    <dbReference type="NCBI Taxonomy" id="445931"/>
    <lineage>
        <taxon>Bacteria</taxon>
        <taxon>Pseudomonadati</taxon>
        <taxon>Verrucomicrobiota</taxon>
        <taxon>Verrucomicrobiia</taxon>
        <taxon>Verrucomicrobiales</taxon>
        <taxon>Verrucomicrobiaceae</taxon>
        <taxon>Prosthecobacter</taxon>
    </lineage>
</organism>
<sequence>MMAPSAKCENDGSAASQDADWHVFLRDTLPDFAALSGLLEHFGQKFAAVAGAAWFIETTFEGQTALRRAVSWGAHPAFSGYADHQAEDMQRAAAESIRTGKPLLLLPGLNAPDRGLFNRSAEPLISLPLLCRGTPVGVLQWWASPEIDRTALARFVEQLQSDTVMLGLAWKQREARGAALRGAAQSHILQLALDLSAAHDVSEMAQKIAVHACALLGGERATVIVRTRGQWRVLAVSGVERIDPRGEHARSAVDLASALENGSPASINGLRFATDPVVGSVGWENAPQGFSAKATLEWSQEGGGKPWGIIWLEGSGPEVFEYLEKADKAGDEKALATLQLFRRMASSSLSPAIAREQGLLGLLASRFVQKASFDKQKATVRWACRLGPVLLLVAAALWPLQVKLEADCVVKPAVRGFVAAEVAGRVDKILVREGDVVQAGEIIARLDDSRLETELQTAEQLRLRHEGEAERHRGKGDEAMARVSASQARAAEAACRQLQSEIVLCALKTPVAGVVVTRDLHLLAGVYLEAGQNFAEVAGTKDWNLRLDLREEDLELLSNDLSKGGHPEVRYILHTMSSEVLTTHLKGMADLGPMVVHEGGRGVVPLLVGPLEPPVNSSLRFRSGLSGKAVIVLPSQPAIKVLTRDFRAWLRMRWWF</sequence>
<dbReference type="EMBL" id="JBHSMQ010000001">
    <property type="protein sequence ID" value="MFC5453462.1"/>
    <property type="molecule type" value="Genomic_DNA"/>
</dbReference>
<comment type="caution">
    <text evidence="3">The sequence shown here is derived from an EMBL/GenBank/DDBJ whole genome shotgun (WGS) entry which is preliminary data.</text>
</comment>
<dbReference type="PANTHER" id="PTHR32347:SF23">
    <property type="entry name" value="BLL5650 PROTEIN"/>
    <property type="match status" value="1"/>
</dbReference>
<dbReference type="Gene3D" id="2.40.50.100">
    <property type="match status" value="1"/>
</dbReference>
<evidence type="ECO:0000313" key="3">
    <source>
        <dbReference type="EMBL" id="MFC5453462.1"/>
    </source>
</evidence>
<evidence type="ECO:0000256" key="2">
    <source>
        <dbReference type="ARBA" id="ARBA00023054"/>
    </source>
</evidence>
<accession>A0ABW0KK71</accession>
<dbReference type="InterPro" id="IPR050465">
    <property type="entry name" value="UPF0194_transport"/>
</dbReference>
<comment type="subcellular location">
    <subcellularLocation>
        <location evidence="1">Cell envelope</location>
    </subcellularLocation>
</comment>
<dbReference type="PANTHER" id="PTHR32347">
    <property type="entry name" value="EFFLUX SYSTEM COMPONENT YKNX-RELATED"/>
    <property type="match status" value="1"/>
</dbReference>
<keyword evidence="4" id="KW-1185">Reference proteome</keyword>
<evidence type="ECO:0000256" key="1">
    <source>
        <dbReference type="ARBA" id="ARBA00004196"/>
    </source>
</evidence>
<dbReference type="RefSeq" id="WP_377162563.1">
    <property type="nucleotide sequence ID" value="NZ_JBHSMQ010000001.1"/>
</dbReference>
<dbReference type="SUPFAM" id="SSF111369">
    <property type="entry name" value="HlyD-like secretion proteins"/>
    <property type="match status" value="1"/>
</dbReference>